<dbReference type="PANTHER" id="PTHR42737">
    <property type="entry name" value="GLUTATHIONE REDUCTASE"/>
    <property type="match status" value="1"/>
</dbReference>
<dbReference type="PANTHER" id="PTHR42737:SF2">
    <property type="entry name" value="GLUTATHIONE REDUCTASE"/>
    <property type="match status" value="1"/>
</dbReference>
<dbReference type="PIRSF" id="PIRSF000350">
    <property type="entry name" value="Mercury_reductase_MerA"/>
    <property type="match status" value="1"/>
</dbReference>
<dbReference type="GO" id="GO:0004362">
    <property type="term" value="F:glutathione-disulfide reductase (NADPH) activity"/>
    <property type="evidence" value="ECO:0007669"/>
    <property type="project" value="UniProtKB-EC"/>
</dbReference>
<evidence type="ECO:0000259" key="12">
    <source>
        <dbReference type="Pfam" id="PF07992"/>
    </source>
</evidence>
<keyword evidence="6 10" id="KW-0676">Redox-active center</keyword>
<keyword evidence="3 8" id="KW-0274">FAD</keyword>
<evidence type="ECO:0000313" key="13">
    <source>
        <dbReference type="EMBL" id="MBF2735956.1"/>
    </source>
</evidence>
<organism evidence="13 14">
    <name type="scientific">Candidatus Amphirhobacter heronislandensis</name>
    <dbReference type="NCBI Taxonomy" id="1732024"/>
    <lineage>
        <taxon>Bacteria</taxon>
        <taxon>Pseudomonadati</taxon>
        <taxon>Pseudomonadota</taxon>
        <taxon>Gammaproteobacteria</taxon>
        <taxon>Candidatus Tethybacterales</taxon>
        <taxon>Candidatus Tethybacteraceae</taxon>
        <taxon>Candidatus Amphirhobacter</taxon>
    </lineage>
</organism>
<proteinExistence type="inferred from homology"/>
<evidence type="ECO:0000256" key="3">
    <source>
        <dbReference type="ARBA" id="ARBA00022827"/>
    </source>
</evidence>
<keyword evidence="8" id="KW-0547">Nucleotide-binding</keyword>
<comment type="caution">
    <text evidence="13">The sequence shown here is derived from an EMBL/GenBank/DDBJ whole genome shotgun (WGS) entry which is preliminary data.</text>
</comment>
<evidence type="ECO:0000259" key="11">
    <source>
        <dbReference type="Pfam" id="PF02852"/>
    </source>
</evidence>
<feature type="disulfide bond" description="Redox-active" evidence="9">
    <location>
        <begin position="43"/>
        <end position="48"/>
    </location>
</feature>
<feature type="domain" description="Pyridine nucleotide-disulphide oxidoreductase dimerisation" evidence="11">
    <location>
        <begin position="340"/>
        <end position="447"/>
    </location>
</feature>
<dbReference type="NCBIfam" id="NF004776">
    <property type="entry name" value="PRK06116.1"/>
    <property type="match status" value="1"/>
</dbReference>
<dbReference type="SUPFAM" id="SSF51905">
    <property type="entry name" value="FAD/NAD(P)-binding domain"/>
    <property type="match status" value="1"/>
</dbReference>
<keyword evidence="5" id="KW-1015">Disulfide bond</keyword>
<dbReference type="Pfam" id="PF07992">
    <property type="entry name" value="Pyr_redox_2"/>
    <property type="match status" value="1"/>
</dbReference>
<dbReference type="InterPro" id="IPR012999">
    <property type="entry name" value="Pyr_OxRdtase_I_AS"/>
</dbReference>
<dbReference type="GO" id="GO:0034599">
    <property type="term" value="P:cellular response to oxidative stress"/>
    <property type="evidence" value="ECO:0007669"/>
    <property type="project" value="TreeGrafter"/>
</dbReference>
<evidence type="ECO:0000313" key="14">
    <source>
        <dbReference type="Proteomes" id="UP000604381"/>
    </source>
</evidence>
<dbReference type="InterPro" id="IPR023753">
    <property type="entry name" value="FAD/NAD-binding_dom"/>
</dbReference>
<evidence type="ECO:0000256" key="8">
    <source>
        <dbReference type="PIRSR" id="PIRSR000350-3"/>
    </source>
</evidence>
<dbReference type="PRINTS" id="PR00368">
    <property type="entry name" value="FADPNR"/>
</dbReference>
<feature type="binding site" evidence="8">
    <location>
        <position position="305"/>
    </location>
    <ligand>
        <name>NAD(+)</name>
        <dbReference type="ChEBI" id="CHEBI:57540"/>
    </ligand>
</feature>
<evidence type="ECO:0000256" key="9">
    <source>
        <dbReference type="PIRSR" id="PIRSR000350-4"/>
    </source>
</evidence>
<keyword evidence="8" id="KW-0520">NAD</keyword>
<evidence type="ECO:0000256" key="6">
    <source>
        <dbReference type="ARBA" id="ARBA00023284"/>
    </source>
</evidence>
<evidence type="ECO:0000256" key="10">
    <source>
        <dbReference type="RuleBase" id="RU003691"/>
    </source>
</evidence>
<reference evidence="13" key="1">
    <citation type="submission" date="2020-10" db="EMBL/GenBank/DDBJ databases">
        <title>An improved Amphimedon queenslandica hologenome assembly reveals how three proteobacterial symbionts can extend the metabolic phenotypic of their marine sponge host.</title>
        <authorList>
            <person name="Degnan B."/>
            <person name="Degnan S."/>
            <person name="Xiang X."/>
        </authorList>
    </citation>
    <scope>NUCLEOTIDE SEQUENCE</scope>
    <source>
        <strain evidence="13">AqS2</strain>
    </source>
</reference>
<evidence type="ECO:0000256" key="5">
    <source>
        <dbReference type="ARBA" id="ARBA00023157"/>
    </source>
</evidence>
<feature type="binding site" evidence="8">
    <location>
        <position position="264"/>
    </location>
    <ligand>
        <name>NAD(+)</name>
        <dbReference type="ChEBI" id="CHEBI:57540"/>
    </ligand>
</feature>
<dbReference type="PROSITE" id="PS00076">
    <property type="entry name" value="PYRIDINE_REDOX_1"/>
    <property type="match status" value="1"/>
</dbReference>
<dbReference type="InterPro" id="IPR016156">
    <property type="entry name" value="FAD/NAD-linked_Rdtase_dimer_sf"/>
</dbReference>
<keyword evidence="4 10" id="KW-0560">Oxidoreductase</keyword>
<name>A0A930Y3J4_9GAMM</name>
<dbReference type="InterPro" id="IPR036188">
    <property type="entry name" value="FAD/NAD-bd_sf"/>
</dbReference>
<keyword evidence="2 10" id="KW-0285">Flavoprotein</keyword>
<feature type="active site" description="Proton acceptor" evidence="7">
    <location>
        <position position="438"/>
    </location>
</feature>
<dbReference type="PRINTS" id="PR00411">
    <property type="entry name" value="PNDRDTASEI"/>
</dbReference>
<comment type="cofactor">
    <cofactor evidence="8">
        <name>FAD</name>
        <dbReference type="ChEBI" id="CHEBI:57692"/>
    </cofactor>
    <text evidence="8">Binds 1 FAD per subunit.</text>
</comment>
<dbReference type="EMBL" id="JADHEI010000058">
    <property type="protein sequence ID" value="MBF2735956.1"/>
    <property type="molecule type" value="Genomic_DNA"/>
</dbReference>
<dbReference type="InterPro" id="IPR046952">
    <property type="entry name" value="GSHR/TRXR-like"/>
</dbReference>
<keyword evidence="14" id="KW-1185">Reference proteome</keyword>
<gene>
    <name evidence="13" type="primary">gorA</name>
    <name evidence="13" type="ORF">ISN26_07840</name>
</gene>
<accession>A0A930Y3J4</accession>
<feature type="binding site" evidence="8">
    <location>
        <begin position="175"/>
        <end position="182"/>
    </location>
    <ligand>
        <name>NAD(+)</name>
        <dbReference type="ChEBI" id="CHEBI:57540"/>
    </ligand>
</feature>
<dbReference type="GO" id="GO:0050660">
    <property type="term" value="F:flavin adenine dinucleotide binding"/>
    <property type="evidence" value="ECO:0007669"/>
    <property type="project" value="InterPro"/>
</dbReference>
<dbReference type="GO" id="GO:0045454">
    <property type="term" value="P:cell redox homeostasis"/>
    <property type="evidence" value="ECO:0007669"/>
    <property type="project" value="InterPro"/>
</dbReference>
<dbReference type="SUPFAM" id="SSF55424">
    <property type="entry name" value="FAD/NAD-linked reductases, dimerisation (C-terminal) domain"/>
    <property type="match status" value="1"/>
</dbReference>
<sequence>MAMEEADLFVIGGGSGGVRAARMAAGAGAKVVLAEAGALGGTCVNLGCVPKKLFSYAAAFGGDIADAAGYGWRTGPAEFDWPTLKRAKDEEIARLNGIYAANLERAGVKIVRAKARLAGPGQVEAGGKAWACKDVLVATGGRPAKPPIPGYAEHAAVSDDLFGLERLPATAAVAGAGYIAVEFACILAGLGVATTLVHRGPTVLKNFDVSIQEALLAAMRELGVTLLLEREVAALRPRPDGGVAASFAGGAPDLEVELFVAATGRRPNTEGLGLEEAGVELKPNGAVVVNDEYASSVPGVHAVGDVIDRVALTPVAIAEAMRFCALKYGSYGPPVDYDLIPTAVFTHPNISTVGLSEQEARKRFPDCETCMSEFTPMRFALSAHKEKALVKLVFEKNKGRVLGAHMVGPDAGELMQGIAVALAKGATKEDFDAMVGIHPTTAEEFVSLR</sequence>
<evidence type="ECO:0000256" key="7">
    <source>
        <dbReference type="PIRSR" id="PIRSR000350-2"/>
    </source>
</evidence>
<protein>
    <submittedName>
        <fullName evidence="13">Glutathione-disulfide reductase</fullName>
        <ecNumber evidence="13">1.8.1.7</ecNumber>
    </submittedName>
</protein>
<feature type="domain" description="FAD/NAD(P)-binding" evidence="12">
    <location>
        <begin position="7"/>
        <end position="320"/>
    </location>
</feature>
<evidence type="ECO:0000256" key="1">
    <source>
        <dbReference type="ARBA" id="ARBA00007532"/>
    </source>
</evidence>
<feature type="binding site" evidence="8">
    <location>
        <position position="52"/>
    </location>
    <ligand>
        <name>FAD</name>
        <dbReference type="ChEBI" id="CHEBI:57692"/>
    </ligand>
</feature>
<evidence type="ECO:0000256" key="4">
    <source>
        <dbReference type="ARBA" id="ARBA00023002"/>
    </source>
</evidence>
<dbReference type="Proteomes" id="UP000604381">
    <property type="component" value="Unassembled WGS sequence"/>
</dbReference>
<dbReference type="GO" id="GO:0006749">
    <property type="term" value="P:glutathione metabolic process"/>
    <property type="evidence" value="ECO:0007669"/>
    <property type="project" value="TreeGrafter"/>
</dbReference>
<dbReference type="InterPro" id="IPR004099">
    <property type="entry name" value="Pyr_nucl-diS_OxRdtase_dimer"/>
</dbReference>
<dbReference type="InterPro" id="IPR001100">
    <property type="entry name" value="Pyr_nuc-diS_OxRdtase"/>
</dbReference>
<dbReference type="AlphaFoldDB" id="A0A930Y3J4"/>
<dbReference type="Pfam" id="PF02852">
    <property type="entry name" value="Pyr_redox_dim"/>
    <property type="match status" value="1"/>
</dbReference>
<dbReference type="GO" id="GO:0005829">
    <property type="term" value="C:cytosol"/>
    <property type="evidence" value="ECO:0007669"/>
    <property type="project" value="TreeGrafter"/>
</dbReference>
<dbReference type="EC" id="1.8.1.7" evidence="13"/>
<comment type="similarity">
    <text evidence="1 10">Belongs to the class-I pyridine nucleotide-disulfide oxidoreductase family.</text>
</comment>
<dbReference type="Gene3D" id="3.30.390.30">
    <property type="match status" value="1"/>
</dbReference>
<dbReference type="Gene3D" id="3.50.50.60">
    <property type="entry name" value="FAD/NAD(P)-binding domain"/>
    <property type="match status" value="2"/>
</dbReference>
<evidence type="ECO:0000256" key="2">
    <source>
        <dbReference type="ARBA" id="ARBA00022630"/>
    </source>
</evidence>